<dbReference type="OrthoDB" id="3339041at2"/>
<dbReference type="PANTHER" id="PTHR21310:SF40">
    <property type="entry name" value="AMINOGLYCOSIDE PHOSPHOTRANSFERASE DOMAIN-CONTAINING PROTEIN-RELATED"/>
    <property type="match status" value="1"/>
</dbReference>
<dbReference type="Pfam" id="PF01636">
    <property type="entry name" value="APH"/>
    <property type="match status" value="1"/>
</dbReference>
<dbReference type="AlphaFoldDB" id="A0A1H8EGB3"/>
<dbReference type="RefSeq" id="WP_075016140.1">
    <property type="nucleotide sequence ID" value="NZ_FODD01000002.1"/>
</dbReference>
<name>A0A1H8EGB3_9ACTN</name>
<proteinExistence type="predicted"/>
<dbReference type="Gene3D" id="3.30.200.20">
    <property type="entry name" value="Phosphorylase Kinase, domain 1"/>
    <property type="match status" value="1"/>
</dbReference>
<evidence type="ECO:0000313" key="2">
    <source>
        <dbReference type="EMBL" id="SEN18446.1"/>
    </source>
</evidence>
<dbReference type="Proteomes" id="UP000181951">
    <property type="component" value="Unassembled WGS sequence"/>
</dbReference>
<evidence type="ECO:0000259" key="1">
    <source>
        <dbReference type="Pfam" id="PF01636"/>
    </source>
</evidence>
<evidence type="ECO:0000313" key="3">
    <source>
        <dbReference type="Proteomes" id="UP000181951"/>
    </source>
</evidence>
<accession>A0A1H8EGB3</accession>
<keyword evidence="3" id="KW-1185">Reference proteome</keyword>
<gene>
    <name evidence="2" type="ORF">SAMN05216267_1002187</name>
</gene>
<keyword evidence="2" id="KW-0808">Transferase</keyword>
<protein>
    <submittedName>
        <fullName evidence="2">Predicted kinase, aminoglycoside phosphotransferase (APT) family</fullName>
    </submittedName>
</protein>
<organism evidence="2 3">
    <name type="scientific">Actinacidiphila rubida</name>
    <dbReference type="NCBI Taxonomy" id="310780"/>
    <lineage>
        <taxon>Bacteria</taxon>
        <taxon>Bacillati</taxon>
        <taxon>Actinomycetota</taxon>
        <taxon>Actinomycetes</taxon>
        <taxon>Kitasatosporales</taxon>
        <taxon>Streptomycetaceae</taxon>
        <taxon>Actinacidiphila</taxon>
    </lineage>
</organism>
<dbReference type="InterPro" id="IPR041726">
    <property type="entry name" value="ACAD10_11_N"/>
</dbReference>
<dbReference type="GO" id="GO:0016301">
    <property type="term" value="F:kinase activity"/>
    <property type="evidence" value="ECO:0007669"/>
    <property type="project" value="UniProtKB-KW"/>
</dbReference>
<reference evidence="2 3" key="1">
    <citation type="submission" date="2016-10" db="EMBL/GenBank/DDBJ databases">
        <authorList>
            <person name="de Groot N.N."/>
        </authorList>
    </citation>
    <scope>NUCLEOTIDE SEQUENCE [LARGE SCALE GENOMIC DNA]</scope>
    <source>
        <strain evidence="2 3">CGMCC 4.2026</strain>
    </source>
</reference>
<dbReference type="InterPro" id="IPR011009">
    <property type="entry name" value="Kinase-like_dom_sf"/>
</dbReference>
<dbReference type="InterPro" id="IPR002575">
    <property type="entry name" value="Aminoglycoside_PTrfase"/>
</dbReference>
<feature type="domain" description="Aminoglycoside phosphotransferase" evidence="1">
    <location>
        <begin position="60"/>
        <end position="268"/>
    </location>
</feature>
<dbReference type="Gene3D" id="3.90.1200.10">
    <property type="match status" value="1"/>
</dbReference>
<dbReference type="SUPFAM" id="SSF56112">
    <property type="entry name" value="Protein kinase-like (PK-like)"/>
    <property type="match status" value="1"/>
</dbReference>
<dbReference type="STRING" id="310780.SAMN05216267_1002187"/>
<dbReference type="EMBL" id="FODD01000002">
    <property type="protein sequence ID" value="SEN18446.1"/>
    <property type="molecule type" value="Genomic_DNA"/>
</dbReference>
<keyword evidence="2" id="KW-0418">Kinase</keyword>
<dbReference type="CDD" id="cd05154">
    <property type="entry name" value="ACAD10_11_N-like"/>
    <property type="match status" value="1"/>
</dbReference>
<sequence>MPVPQQRDPELTRKRLTGWLAERLPSAGEPRIAVTVPQGAGFSHESLLVDAEWTDRGRPRSTRLVVRVAPAGYRVMPVSHLDDEYAILSALAGTDVPVPAVLGHEPDPGLLGAPFYAMAHVDGWVPTDLPSYHRAGPLHDLPAGGRAAVWSNGVDVLRRLHRLDPAALGLTGLRAPAGLTAQLDFYERHLDHFDGPGAGVAVRALDVLRAALPPRPATPRLVWGDARLGNLLYSGTAVAAVLDWEMAFLGPGEADLGWYLWFDRHLSEGVGAPRLPGLPGRTETVRRYASGAAAAARETAEHLGWYELFAGFRFALIANRVGRLIVEHGMVASEDDVPLARNAARLLDRALHERT</sequence>
<dbReference type="PANTHER" id="PTHR21310">
    <property type="entry name" value="AMINOGLYCOSIDE PHOSPHOTRANSFERASE-RELATED-RELATED"/>
    <property type="match status" value="1"/>
</dbReference>
<dbReference type="InterPro" id="IPR051678">
    <property type="entry name" value="AGP_Transferase"/>
</dbReference>